<dbReference type="GO" id="GO:0006004">
    <property type="term" value="P:fucose metabolic process"/>
    <property type="evidence" value="ECO:0007669"/>
    <property type="project" value="InterPro"/>
</dbReference>
<evidence type="ECO:0000256" key="6">
    <source>
        <dbReference type="ARBA" id="ARBA00022729"/>
    </source>
</evidence>
<feature type="domain" description="Glycoside hydrolase family 29 N-terminal" evidence="12">
    <location>
        <begin position="20"/>
        <end position="359"/>
    </location>
</feature>
<dbReference type="Pfam" id="PF16757">
    <property type="entry name" value="Fucosidase_C"/>
    <property type="match status" value="1"/>
</dbReference>
<dbReference type="PIRSF" id="PIRSF001092">
    <property type="entry name" value="Alpha-L-fucosidase"/>
    <property type="match status" value="1"/>
</dbReference>
<evidence type="ECO:0000256" key="9">
    <source>
        <dbReference type="ARBA" id="ARBA00023295"/>
    </source>
</evidence>
<evidence type="ECO:0000313" key="15">
    <source>
        <dbReference type="Proteomes" id="UP000663845"/>
    </source>
</evidence>
<evidence type="ECO:0000256" key="8">
    <source>
        <dbReference type="ARBA" id="ARBA00023180"/>
    </source>
</evidence>
<evidence type="ECO:0000259" key="13">
    <source>
        <dbReference type="Pfam" id="PF16757"/>
    </source>
</evidence>
<keyword evidence="7 10" id="KW-0378">Hydrolase</keyword>
<proteinExistence type="inferred from homology"/>
<dbReference type="InterPro" id="IPR013780">
    <property type="entry name" value="Glyco_hydro_b"/>
</dbReference>
<dbReference type="SMART" id="SM00812">
    <property type="entry name" value="Alpha_L_fucos"/>
    <property type="match status" value="1"/>
</dbReference>
<feature type="site" description="May be important for catalysis" evidence="11">
    <location>
        <position position="288"/>
    </location>
</feature>
<keyword evidence="9 10" id="KW-0326">Glycosidase</keyword>
<protein>
    <recommendedName>
        <fullName evidence="5">alpha-L-fucosidase</fullName>
        <ecNumber evidence="5">3.2.1.51</ecNumber>
    </recommendedName>
</protein>
<evidence type="ECO:0000313" key="14">
    <source>
        <dbReference type="EMBL" id="CAF1299553.1"/>
    </source>
</evidence>
<dbReference type="GO" id="GO:0004560">
    <property type="term" value="F:alpha-L-fucosidase activity"/>
    <property type="evidence" value="ECO:0007669"/>
    <property type="project" value="UniProtKB-EC"/>
</dbReference>
<dbReference type="InterPro" id="IPR017853">
    <property type="entry name" value="GH"/>
</dbReference>
<dbReference type="PANTHER" id="PTHR10030:SF37">
    <property type="entry name" value="ALPHA-L-FUCOSIDASE-RELATED"/>
    <property type="match status" value="1"/>
</dbReference>
<dbReference type="InterPro" id="IPR000933">
    <property type="entry name" value="Glyco_hydro_29"/>
</dbReference>
<evidence type="ECO:0000256" key="11">
    <source>
        <dbReference type="PIRSR" id="PIRSR001092-1"/>
    </source>
</evidence>
<dbReference type="InterPro" id="IPR018526">
    <property type="entry name" value="Glyco_hydro_29_CS"/>
</dbReference>
<name>A0A815DP74_9BILA</name>
<comment type="similarity">
    <text evidence="4 10">Belongs to the glycosyl hydrolase 29 family.</text>
</comment>
<sequence length="497" mass="57457">MCHSMVKLVFILLFSCSLLQTSEQQRYTPNWESLDTRPLPKWYDESKIGIFIHWGLYSVPAMSSEWMWWNWKGTNPSPTLVDYMNKNYPPDWTYANFGPQFRADLYNPNEWADLFAASGAKYVVLTSKHHEGYAMWPSTYSFNWNSMDVGPKRDLVGELATAIRNRTNLVFGLYYSLFEWFNPLYLRDKSNNFTTQYYSKTKAIPELKEAVEIYKPEIVWSDGEWEPRDTYWDSTGFLAWLYNDSPVKDTVVVNDRWGSELLCKHGDFYTCLDRYNPGILIEHKWENCFTIDKSSWAYRPIANIEDYMTIEEVLKQVVTTISTGGNALINVGPNMHGKIPPIFQERLRQMGSWLKVNGEGIYGSIPWKYQNDTINSDVWYTSSNDGRFVYAFLLIWPKNTTEIILGAPLSSSSTVVRLLGSNGDSLSWRVASGTRGIVIDVSQVELYLLQSRWAWVFKLEHLLPEDIINPTPGRSSPLSFCTSLLFSALLCLLYIEL</sequence>
<dbReference type="SUPFAM" id="SSF51445">
    <property type="entry name" value="(Trans)glycosidases"/>
    <property type="match status" value="1"/>
</dbReference>
<dbReference type="Gene3D" id="2.60.40.1180">
    <property type="entry name" value="Golgi alpha-mannosidase II"/>
    <property type="match status" value="1"/>
</dbReference>
<comment type="catalytic activity">
    <reaction evidence="2">
        <text>a neolactoside IV(2)-alpha-Fuc-nLc4Cer(d18:0) + H2O = a neolactoside nLc4Cer(d18:0) + L-fucose</text>
        <dbReference type="Rhea" id="RHEA:49308"/>
        <dbReference type="ChEBI" id="CHEBI:2181"/>
        <dbReference type="ChEBI" id="CHEBI:15377"/>
        <dbReference type="ChEBI" id="CHEBI:91119"/>
        <dbReference type="ChEBI" id="CHEBI:91121"/>
    </reaction>
    <physiologicalReaction direction="left-to-right" evidence="2">
        <dbReference type="Rhea" id="RHEA:49309"/>
    </physiologicalReaction>
</comment>
<dbReference type="Pfam" id="PF01120">
    <property type="entry name" value="Alpha_L_fucos"/>
    <property type="match status" value="1"/>
</dbReference>
<dbReference type="InterPro" id="IPR016286">
    <property type="entry name" value="FUC_metazoa-typ"/>
</dbReference>
<evidence type="ECO:0000256" key="7">
    <source>
        <dbReference type="ARBA" id="ARBA00022801"/>
    </source>
</evidence>
<keyword evidence="8" id="KW-0325">Glycoprotein</keyword>
<evidence type="ECO:0000256" key="1">
    <source>
        <dbReference type="ARBA" id="ARBA00000321"/>
    </source>
</evidence>
<evidence type="ECO:0000256" key="10">
    <source>
        <dbReference type="PIRNR" id="PIRNR001092"/>
    </source>
</evidence>
<dbReference type="Proteomes" id="UP000663845">
    <property type="component" value="Unassembled WGS sequence"/>
</dbReference>
<feature type="signal peptide" evidence="10">
    <location>
        <begin position="1"/>
        <end position="24"/>
    </location>
</feature>
<feature type="chain" id="PRO_5033202283" description="alpha-L-fucosidase" evidence="10">
    <location>
        <begin position="25"/>
        <end position="497"/>
    </location>
</feature>
<dbReference type="InterPro" id="IPR057739">
    <property type="entry name" value="Glyco_hydro_29_N"/>
</dbReference>
<comment type="function">
    <text evidence="3">Alpha-L-fucosidase is responsible for hydrolyzing the alpha-1,6-linked fucose joined to the reducing-end N-acetylglucosamine of the carbohydrate moieties of glycoproteins.</text>
</comment>
<dbReference type="PANTHER" id="PTHR10030">
    <property type="entry name" value="ALPHA-L-FUCOSIDASE"/>
    <property type="match status" value="1"/>
</dbReference>
<evidence type="ECO:0000256" key="2">
    <source>
        <dbReference type="ARBA" id="ARBA00000419"/>
    </source>
</evidence>
<accession>A0A815DP74</accession>
<dbReference type="EMBL" id="CAJNOG010000568">
    <property type="protein sequence ID" value="CAF1299553.1"/>
    <property type="molecule type" value="Genomic_DNA"/>
</dbReference>
<organism evidence="14 15">
    <name type="scientific">Adineta steineri</name>
    <dbReference type="NCBI Taxonomy" id="433720"/>
    <lineage>
        <taxon>Eukaryota</taxon>
        <taxon>Metazoa</taxon>
        <taxon>Spiralia</taxon>
        <taxon>Gnathifera</taxon>
        <taxon>Rotifera</taxon>
        <taxon>Eurotatoria</taxon>
        <taxon>Bdelloidea</taxon>
        <taxon>Adinetida</taxon>
        <taxon>Adinetidae</taxon>
        <taxon>Adineta</taxon>
    </lineage>
</organism>
<dbReference type="InterPro" id="IPR031919">
    <property type="entry name" value="Fucosidase_C"/>
</dbReference>
<evidence type="ECO:0000256" key="4">
    <source>
        <dbReference type="ARBA" id="ARBA00007951"/>
    </source>
</evidence>
<comment type="catalytic activity">
    <reaction evidence="1">
        <text>a neolactoside IV(2)-alpha-Fuc-nLc4Cer(d18:1(4E)) + H2O = a neolactoside nLc4Cer(d18:1(4E)) + L-fucose</text>
        <dbReference type="Rhea" id="RHEA:48224"/>
        <dbReference type="ChEBI" id="CHEBI:2181"/>
        <dbReference type="ChEBI" id="CHEBI:15377"/>
        <dbReference type="ChEBI" id="CHEBI:17006"/>
        <dbReference type="ChEBI" id="CHEBI:28691"/>
    </reaction>
    <physiologicalReaction direction="left-to-right" evidence="1">
        <dbReference type="Rhea" id="RHEA:48225"/>
    </physiologicalReaction>
</comment>
<keyword evidence="6 10" id="KW-0732">Signal</keyword>
<feature type="domain" description="Alpha-L-fucosidase C-terminal" evidence="13">
    <location>
        <begin position="370"/>
        <end position="460"/>
    </location>
</feature>
<evidence type="ECO:0000256" key="3">
    <source>
        <dbReference type="ARBA" id="ARBA00004071"/>
    </source>
</evidence>
<evidence type="ECO:0000256" key="5">
    <source>
        <dbReference type="ARBA" id="ARBA00012662"/>
    </source>
</evidence>
<dbReference type="GO" id="GO:0005764">
    <property type="term" value="C:lysosome"/>
    <property type="evidence" value="ECO:0007669"/>
    <property type="project" value="TreeGrafter"/>
</dbReference>
<comment type="caution">
    <text evidence="14">The sequence shown here is derived from an EMBL/GenBank/DDBJ whole genome shotgun (WGS) entry which is preliminary data.</text>
</comment>
<reference evidence="14" key="1">
    <citation type="submission" date="2021-02" db="EMBL/GenBank/DDBJ databases">
        <authorList>
            <person name="Nowell W R."/>
        </authorList>
    </citation>
    <scope>NUCLEOTIDE SEQUENCE</scope>
</reference>
<dbReference type="PROSITE" id="PS00385">
    <property type="entry name" value="ALPHA_L_FUCOSIDASE"/>
    <property type="match status" value="1"/>
</dbReference>
<dbReference type="EC" id="3.2.1.51" evidence="5"/>
<dbReference type="Gene3D" id="3.20.20.80">
    <property type="entry name" value="Glycosidases"/>
    <property type="match status" value="1"/>
</dbReference>
<dbReference type="AlphaFoldDB" id="A0A815DP74"/>
<evidence type="ECO:0000259" key="12">
    <source>
        <dbReference type="Pfam" id="PF01120"/>
    </source>
</evidence>
<gene>
    <name evidence="14" type="ORF">JYZ213_LOCUS32234</name>
</gene>
<dbReference type="PRINTS" id="PR00741">
    <property type="entry name" value="GLHYDRLASE29"/>
</dbReference>
<dbReference type="GO" id="GO:0016139">
    <property type="term" value="P:glycoside catabolic process"/>
    <property type="evidence" value="ECO:0007669"/>
    <property type="project" value="TreeGrafter"/>
</dbReference>
<dbReference type="FunFam" id="3.20.20.80:FF:000027">
    <property type="entry name" value="Alpha-L-fucosidase"/>
    <property type="match status" value="1"/>
</dbReference>